<evidence type="ECO:0000313" key="3">
    <source>
        <dbReference type="Proteomes" id="UP000480425"/>
    </source>
</evidence>
<feature type="transmembrane region" description="Helical" evidence="1">
    <location>
        <begin position="5"/>
        <end position="20"/>
    </location>
</feature>
<dbReference type="Proteomes" id="UP000480425">
    <property type="component" value="Unassembled WGS sequence"/>
</dbReference>
<protein>
    <submittedName>
        <fullName evidence="2">DUF2752 domain-containing protein</fullName>
    </submittedName>
</protein>
<gene>
    <name evidence="2" type="ORF">F7D73_06135</name>
</gene>
<dbReference type="EMBL" id="VZCB01000052">
    <property type="protein sequence ID" value="MQN80534.1"/>
    <property type="molecule type" value="Genomic_DNA"/>
</dbReference>
<dbReference type="InterPro" id="IPR021215">
    <property type="entry name" value="DUF2752"/>
</dbReference>
<name>A0A6G1TYZ0_9BACT</name>
<dbReference type="Pfam" id="PF10825">
    <property type="entry name" value="DUF2752"/>
    <property type="match status" value="1"/>
</dbReference>
<evidence type="ECO:0000313" key="2">
    <source>
        <dbReference type="EMBL" id="MQN80534.1"/>
    </source>
</evidence>
<accession>A0A6G1TYZ0</accession>
<evidence type="ECO:0000256" key="1">
    <source>
        <dbReference type="SAM" id="Phobius"/>
    </source>
</evidence>
<reference evidence="2 3" key="1">
    <citation type="submission" date="2019-09" db="EMBL/GenBank/DDBJ databases">
        <title>Distinct polysaccharide growth profiles of human intestinal Prevotella copri isolates.</title>
        <authorList>
            <person name="Fehlner-Peach H."/>
            <person name="Magnabosco C."/>
            <person name="Raghavan V."/>
            <person name="Scher J.U."/>
            <person name="Tett A."/>
            <person name="Cox L.M."/>
            <person name="Gottsegen C."/>
            <person name="Watters A."/>
            <person name="Wiltshire- Gordon J.D."/>
            <person name="Segata N."/>
            <person name="Bonneau R."/>
            <person name="Littman D.R."/>
        </authorList>
    </citation>
    <scope>NUCLEOTIDE SEQUENCE [LARGE SCALE GENOMIC DNA]</scope>
    <source>
        <strain evidence="3">iA622</strain>
    </source>
</reference>
<proteinExistence type="predicted"/>
<keyword evidence="1" id="KW-0812">Transmembrane</keyword>
<comment type="caution">
    <text evidence="2">The sequence shown here is derived from an EMBL/GenBank/DDBJ whole genome shotgun (WGS) entry which is preliminary data.</text>
</comment>
<sequence>MNRYTLLIIVIIGLLILYKYNPLQYWFWPKCPIKLITGLNCPACGIQRFIHTALQGDFIRACHYNYYLLYALPYVIMIVVTYYLPNSKIKVRLKDILESTIAIRIYVTTFFIWFIARNILNL</sequence>
<feature type="transmembrane region" description="Helical" evidence="1">
    <location>
        <begin position="96"/>
        <end position="116"/>
    </location>
</feature>
<organism evidence="2 3">
    <name type="scientific">Segatella copri</name>
    <dbReference type="NCBI Taxonomy" id="165179"/>
    <lineage>
        <taxon>Bacteria</taxon>
        <taxon>Pseudomonadati</taxon>
        <taxon>Bacteroidota</taxon>
        <taxon>Bacteroidia</taxon>
        <taxon>Bacteroidales</taxon>
        <taxon>Prevotellaceae</taxon>
        <taxon>Segatella</taxon>
    </lineage>
</organism>
<dbReference type="AlphaFoldDB" id="A0A6G1TYZ0"/>
<feature type="transmembrane region" description="Helical" evidence="1">
    <location>
        <begin position="64"/>
        <end position="84"/>
    </location>
</feature>
<keyword evidence="1" id="KW-0472">Membrane</keyword>
<keyword evidence="1" id="KW-1133">Transmembrane helix</keyword>